<dbReference type="InterPro" id="IPR007607">
    <property type="entry name" value="BacA/B"/>
</dbReference>
<dbReference type="RefSeq" id="WP_028994955.1">
    <property type="nucleotide sequence ID" value="NZ_CP151406.1"/>
</dbReference>
<name>A0ABZ2XKY0_9RHOO</name>
<dbReference type="PANTHER" id="PTHR35024:SF4">
    <property type="entry name" value="POLYMER-FORMING CYTOSKELETAL PROTEIN"/>
    <property type="match status" value="1"/>
</dbReference>
<dbReference type="PANTHER" id="PTHR35024">
    <property type="entry name" value="HYPOTHETICAL CYTOSOLIC PROTEIN"/>
    <property type="match status" value="1"/>
</dbReference>
<evidence type="ECO:0000313" key="3">
    <source>
        <dbReference type="Proteomes" id="UP001479520"/>
    </source>
</evidence>
<dbReference type="EMBL" id="CP151406">
    <property type="protein sequence ID" value="WZJ22449.1"/>
    <property type="molecule type" value="Genomic_DNA"/>
</dbReference>
<dbReference type="Proteomes" id="UP001479520">
    <property type="component" value="Chromosome"/>
</dbReference>
<proteinExistence type="inferred from homology"/>
<organism evidence="2 3">
    <name type="scientific">Azonexus hydrophilus</name>
    <dbReference type="NCBI Taxonomy" id="418702"/>
    <lineage>
        <taxon>Bacteria</taxon>
        <taxon>Pseudomonadati</taxon>
        <taxon>Pseudomonadota</taxon>
        <taxon>Betaproteobacteria</taxon>
        <taxon>Rhodocyclales</taxon>
        <taxon>Azonexaceae</taxon>
        <taxon>Azonexus</taxon>
    </lineage>
</organism>
<keyword evidence="3" id="KW-1185">Reference proteome</keyword>
<sequence>MFGKKPPAGAQARIDSLIGVGTCIEGKVRFSGGLRVDGEVRGCVEAVSGASSSTLVVSDQARIEGAVSVAHLVLNGTIVGPVTVTETLEMQPKARIVGDVAYESIEMHQGAVIEGRLVYEKSPQQEPIPPIAD</sequence>
<accession>A0ABZ2XKY0</accession>
<evidence type="ECO:0000256" key="1">
    <source>
        <dbReference type="ARBA" id="ARBA00044755"/>
    </source>
</evidence>
<reference evidence="2 3" key="1">
    <citation type="submission" date="2024-04" db="EMBL/GenBank/DDBJ databases">
        <title>Dissimilatory iodate-reducing microorganisms contribute to the enrichment of iodine in groundwater.</title>
        <authorList>
            <person name="Jiang Z."/>
        </authorList>
    </citation>
    <scope>NUCLEOTIDE SEQUENCE [LARGE SCALE GENOMIC DNA]</scope>
    <source>
        <strain evidence="2 3">NCP973</strain>
    </source>
</reference>
<evidence type="ECO:0000313" key="2">
    <source>
        <dbReference type="EMBL" id="WZJ22449.1"/>
    </source>
</evidence>
<protein>
    <submittedName>
        <fullName evidence="2">Polymer-forming cytoskeletal protein</fullName>
    </submittedName>
</protein>
<gene>
    <name evidence="2" type="ORF">AADV58_04650</name>
</gene>
<dbReference type="Pfam" id="PF04519">
    <property type="entry name" value="Bactofilin"/>
    <property type="match status" value="1"/>
</dbReference>
<comment type="similarity">
    <text evidence="1">Belongs to the bactofilin family.</text>
</comment>